<dbReference type="Proteomes" id="UP000178951">
    <property type="component" value="Unassembled WGS sequence"/>
</dbReference>
<dbReference type="CDD" id="cd02068">
    <property type="entry name" value="radical_SAM_B12_BD"/>
    <property type="match status" value="1"/>
</dbReference>
<dbReference type="Gene3D" id="3.80.30.20">
    <property type="entry name" value="tm_1862 like domain"/>
    <property type="match status" value="1"/>
</dbReference>
<evidence type="ECO:0000256" key="5">
    <source>
        <dbReference type="ARBA" id="ARBA00023014"/>
    </source>
</evidence>
<evidence type="ECO:0000256" key="3">
    <source>
        <dbReference type="ARBA" id="ARBA00022723"/>
    </source>
</evidence>
<proteinExistence type="predicted"/>
<name>A0A1F4TSG3_UNCSA</name>
<dbReference type="InterPro" id="IPR023404">
    <property type="entry name" value="rSAM_horseshoe"/>
</dbReference>
<dbReference type="InterPro" id="IPR034466">
    <property type="entry name" value="Methyltransferase_Class_B"/>
</dbReference>
<dbReference type="InterPro" id="IPR051198">
    <property type="entry name" value="BchE-like"/>
</dbReference>
<comment type="cofactor">
    <cofactor evidence="1">
        <name>[4Fe-4S] cluster</name>
        <dbReference type="ChEBI" id="CHEBI:49883"/>
    </cofactor>
</comment>
<dbReference type="GO" id="GO:0046872">
    <property type="term" value="F:metal ion binding"/>
    <property type="evidence" value="ECO:0007669"/>
    <property type="project" value="UniProtKB-KW"/>
</dbReference>
<evidence type="ECO:0000256" key="2">
    <source>
        <dbReference type="ARBA" id="ARBA00022691"/>
    </source>
</evidence>
<dbReference type="PANTHER" id="PTHR43409">
    <property type="entry name" value="ANAEROBIC MAGNESIUM-PROTOPORPHYRIN IX MONOMETHYL ESTER CYCLASE-RELATED"/>
    <property type="match status" value="1"/>
</dbReference>
<dbReference type="Pfam" id="PF04055">
    <property type="entry name" value="Radical_SAM"/>
    <property type="match status" value="1"/>
</dbReference>
<protein>
    <submittedName>
        <fullName evidence="8">Uncharacterized protein</fullName>
    </submittedName>
</protein>
<comment type="caution">
    <text evidence="8">The sequence shown here is derived from an EMBL/GenBank/DDBJ whole genome shotgun (WGS) entry which is preliminary data.</text>
</comment>
<dbReference type="Gene3D" id="3.40.50.280">
    <property type="entry name" value="Cobalamin-binding domain"/>
    <property type="match status" value="1"/>
</dbReference>
<reference evidence="8 9" key="1">
    <citation type="journal article" date="2016" name="Nat. Commun.">
        <title>Thousands of microbial genomes shed light on interconnected biogeochemical processes in an aquifer system.</title>
        <authorList>
            <person name="Anantharaman K."/>
            <person name="Brown C.T."/>
            <person name="Hug L.A."/>
            <person name="Sharon I."/>
            <person name="Castelle C.J."/>
            <person name="Probst A.J."/>
            <person name="Thomas B.C."/>
            <person name="Singh A."/>
            <person name="Wilkins M.J."/>
            <person name="Karaoz U."/>
            <person name="Brodie E.L."/>
            <person name="Williams K.H."/>
            <person name="Hubbard S.S."/>
            <person name="Banfield J.F."/>
        </authorList>
    </citation>
    <scope>NUCLEOTIDE SEQUENCE [LARGE SCALE GENOMIC DNA]</scope>
</reference>
<evidence type="ECO:0000259" key="6">
    <source>
        <dbReference type="PROSITE" id="PS51332"/>
    </source>
</evidence>
<dbReference type="EMBL" id="MEUF01000025">
    <property type="protein sequence ID" value="OGC35519.1"/>
    <property type="molecule type" value="Genomic_DNA"/>
</dbReference>
<dbReference type="GO" id="GO:0051539">
    <property type="term" value="F:4 iron, 4 sulfur cluster binding"/>
    <property type="evidence" value="ECO:0007669"/>
    <property type="project" value="UniProtKB-KW"/>
</dbReference>
<dbReference type="GO" id="GO:0005829">
    <property type="term" value="C:cytosol"/>
    <property type="evidence" value="ECO:0007669"/>
    <property type="project" value="TreeGrafter"/>
</dbReference>
<evidence type="ECO:0000313" key="9">
    <source>
        <dbReference type="Proteomes" id="UP000178951"/>
    </source>
</evidence>
<dbReference type="PROSITE" id="PS51332">
    <property type="entry name" value="B12_BINDING"/>
    <property type="match status" value="1"/>
</dbReference>
<dbReference type="CDD" id="cd01335">
    <property type="entry name" value="Radical_SAM"/>
    <property type="match status" value="1"/>
</dbReference>
<evidence type="ECO:0000256" key="1">
    <source>
        <dbReference type="ARBA" id="ARBA00001966"/>
    </source>
</evidence>
<feature type="domain" description="B12-binding" evidence="6">
    <location>
        <begin position="41"/>
        <end position="175"/>
    </location>
</feature>
<dbReference type="AlphaFoldDB" id="A0A1F4TSG3"/>
<keyword evidence="3" id="KW-0479">Metal-binding</keyword>
<dbReference type="InterPro" id="IPR058240">
    <property type="entry name" value="rSAM_sf"/>
</dbReference>
<dbReference type="InterPro" id="IPR007197">
    <property type="entry name" value="rSAM"/>
</dbReference>
<gene>
    <name evidence="8" type="ORF">A2311_01695</name>
</gene>
<accession>A0A1F4TSG3</accession>
<dbReference type="PANTHER" id="PTHR43409:SF16">
    <property type="entry name" value="SLR0320 PROTEIN"/>
    <property type="match status" value="1"/>
</dbReference>
<feature type="domain" description="Radical SAM core" evidence="7">
    <location>
        <begin position="231"/>
        <end position="473"/>
    </location>
</feature>
<dbReference type="PROSITE" id="PS51918">
    <property type="entry name" value="RADICAL_SAM"/>
    <property type="match status" value="1"/>
</dbReference>
<sequence>MKTHASAKVYPQRCEAHLPPTGQPSLLLIAPRFHRRHRLNNVSYLAGTVNSPQLMQRIAGNSALALSATGPQYHVRVLDLTLAPHNFNLQHFLKRFSPTIIGVTSTTATIEQAIAIARMAKDAAPGALRIIGGYHASALPKLTLLSSSFHIAAIGYGEETLGELALAANHYGRQALLRELAKVSGIAYKDERGQIVINPYRDYQIELDAYPFPHSVDPLFVFDDFEYGEQEGLGKLDSITAARGCPYSCRYCAGEVVHQRRLRFRSAENVLAEISEQYDRGVRLLMFEEETFALHREVHEILAGIKAFRVQHPDFRWAVETRGDKLSLELVDEMVAAGLKQMAFGLESADEALARTVKHDPHLQMSHITAVVEKAEAAGVSVAFNLLVGFPGQTWQSILRTISYLLQHAPDRAVAGDLHLYAGTTYAQQAQQGEGITITKPHAWLPEFETAELTRAEIIRAINLMELVIYYIRWSKKSDDPEFKELILNNAVVAIVDTIRIATIYDLLIRSKPGAETRANRLRLVGKSADRIFQQLEQLRTKETLTAFGVLGTEHNQTFKLFECFDQFREALFIDNSIKINYLDHFLSQINFENAFELTGLPWPIIRMLFLTLNSLWFHYRDELNTTVLNIRIEDGNQGYRTIKTQLADKKVAALNAASESFDSDHIAEDGAEFEFFGLPFRFEAATQTLVVRASPSSL</sequence>
<dbReference type="GO" id="GO:0003824">
    <property type="term" value="F:catalytic activity"/>
    <property type="evidence" value="ECO:0007669"/>
    <property type="project" value="InterPro"/>
</dbReference>
<dbReference type="Pfam" id="PF02310">
    <property type="entry name" value="B12-binding"/>
    <property type="match status" value="1"/>
</dbReference>
<keyword evidence="5" id="KW-0411">Iron-sulfur</keyword>
<dbReference type="SFLD" id="SFLDG01082">
    <property type="entry name" value="B12-binding_domain_containing"/>
    <property type="match status" value="1"/>
</dbReference>
<dbReference type="InterPro" id="IPR006158">
    <property type="entry name" value="Cobalamin-bd"/>
</dbReference>
<dbReference type="SFLD" id="SFLDS00029">
    <property type="entry name" value="Radical_SAM"/>
    <property type="match status" value="1"/>
</dbReference>
<keyword evidence="4" id="KW-0408">Iron</keyword>
<evidence type="ECO:0000256" key="4">
    <source>
        <dbReference type="ARBA" id="ARBA00023004"/>
    </source>
</evidence>
<organism evidence="8 9">
    <name type="scientific">candidate division WOR-1 bacterium RIFOXYB2_FULL_48_7</name>
    <dbReference type="NCBI Taxonomy" id="1802583"/>
    <lineage>
        <taxon>Bacteria</taxon>
        <taxon>Bacillati</taxon>
        <taxon>Saganbacteria</taxon>
    </lineage>
</organism>
<dbReference type="InterPro" id="IPR006638">
    <property type="entry name" value="Elp3/MiaA/NifB-like_rSAM"/>
</dbReference>
<dbReference type="SFLD" id="SFLDG01123">
    <property type="entry name" value="methyltransferase_(Class_B)"/>
    <property type="match status" value="1"/>
</dbReference>
<evidence type="ECO:0000313" key="8">
    <source>
        <dbReference type="EMBL" id="OGC35519.1"/>
    </source>
</evidence>
<evidence type="ECO:0000259" key="7">
    <source>
        <dbReference type="PROSITE" id="PS51918"/>
    </source>
</evidence>
<dbReference type="STRING" id="1802583.A2311_01695"/>
<dbReference type="SUPFAM" id="SSF102114">
    <property type="entry name" value="Radical SAM enzymes"/>
    <property type="match status" value="1"/>
</dbReference>
<keyword evidence="2" id="KW-0949">S-adenosyl-L-methionine</keyword>
<dbReference type="GO" id="GO:0031419">
    <property type="term" value="F:cobalamin binding"/>
    <property type="evidence" value="ECO:0007669"/>
    <property type="project" value="InterPro"/>
</dbReference>
<dbReference type="SMART" id="SM00729">
    <property type="entry name" value="Elp3"/>
    <property type="match status" value="1"/>
</dbReference>